<evidence type="ECO:0000256" key="1">
    <source>
        <dbReference type="ARBA" id="ARBA00010169"/>
    </source>
</evidence>
<dbReference type="GO" id="GO:0010038">
    <property type="term" value="P:response to metal ion"/>
    <property type="evidence" value="ECO:0007669"/>
    <property type="project" value="InterPro"/>
</dbReference>
<accession>A0A371RIU5</accession>
<dbReference type="FunCoup" id="A0A371RIU5">
    <property type="interactions" value="173"/>
</dbReference>
<proteinExistence type="inferred from homology"/>
<dbReference type="RefSeq" id="WP_116392004.1">
    <property type="nucleotide sequence ID" value="NZ_QUQO01000001.1"/>
</dbReference>
<reference evidence="2 3" key="1">
    <citation type="submission" date="2018-08" db="EMBL/GenBank/DDBJ databases">
        <title>Parvularcula sp. SM1705, isolated from surface water of the South Sea China.</title>
        <authorList>
            <person name="Sun L."/>
        </authorList>
    </citation>
    <scope>NUCLEOTIDE SEQUENCE [LARGE SCALE GENOMIC DNA]</scope>
    <source>
        <strain evidence="2 3">SM1705</strain>
    </source>
</reference>
<dbReference type="SUPFAM" id="SSF54913">
    <property type="entry name" value="GlnB-like"/>
    <property type="match status" value="1"/>
</dbReference>
<dbReference type="PANTHER" id="PTHR23419:SF8">
    <property type="entry name" value="FI09726P"/>
    <property type="match status" value="1"/>
</dbReference>
<dbReference type="InterPro" id="IPR015867">
    <property type="entry name" value="N-reg_PII/ATP_PRibTrfase_C"/>
</dbReference>
<dbReference type="GO" id="GO:0005507">
    <property type="term" value="F:copper ion binding"/>
    <property type="evidence" value="ECO:0007669"/>
    <property type="project" value="TreeGrafter"/>
</dbReference>
<keyword evidence="3" id="KW-1185">Reference proteome</keyword>
<comment type="similarity">
    <text evidence="1">Belongs to the CutA family.</text>
</comment>
<dbReference type="EMBL" id="QUQO01000001">
    <property type="protein sequence ID" value="RFB05372.1"/>
    <property type="molecule type" value="Genomic_DNA"/>
</dbReference>
<sequence>MNAPVLIVQTTVASTADAEKLAKALIERRLAACVQMSGITSVYRWAGEVQSGNEIRLDIKTSGARKDALLQGLKELHPYQVPELLVIDVDAAGEGYAKWVAEETAIEPAG</sequence>
<evidence type="ECO:0000313" key="3">
    <source>
        <dbReference type="Proteomes" id="UP000264589"/>
    </source>
</evidence>
<protein>
    <submittedName>
        <fullName evidence="2">Divalent-cation tolerance protein CutA</fullName>
    </submittedName>
</protein>
<gene>
    <name evidence="2" type="ORF">DX908_08935</name>
</gene>
<dbReference type="InParanoid" id="A0A371RIU5"/>
<name>A0A371RIU5_9PROT</name>
<evidence type="ECO:0000313" key="2">
    <source>
        <dbReference type="EMBL" id="RFB05372.1"/>
    </source>
</evidence>
<dbReference type="Proteomes" id="UP000264589">
    <property type="component" value="Unassembled WGS sequence"/>
</dbReference>
<dbReference type="Gene3D" id="3.30.70.120">
    <property type="match status" value="1"/>
</dbReference>
<dbReference type="Pfam" id="PF03091">
    <property type="entry name" value="CutA1"/>
    <property type="match status" value="1"/>
</dbReference>
<organism evidence="2 3">
    <name type="scientific">Parvularcula marina</name>
    <dbReference type="NCBI Taxonomy" id="2292771"/>
    <lineage>
        <taxon>Bacteria</taxon>
        <taxon>Pseudomonadati</taxon>
        <taxon>Pseudomonadota</taxon>
        <taxon>Alphaproteobacteria</taxon>
        <taxon>Parvularculales</taxon>
        <taxon>Parvularculaceae</taxon>
        <taxon>Parvularcula</taxon>
    </lineage>
</organism>
<dbReference type="PANTHER" id="PTHR23419">
    <property type="entry name" value="DIVALENT CATION TOLERANCE CUTA-RELATED"/>
    <property type="match status" value="1"/>
</dbReference>
<dbReference type="AlphaFoldDB" id="A0A371RIU5"/>
<dbReference type="InterPro" id="IPR004323">
    <property type="entry name" value="Ion_tolerance_CutA"/>
</dbReference>
<dbReference type="InterPro" id="IPR011322">
    <property type="entry name" value="N-reg_PII-like_a/b"/>
</dbReference>
<comment type="caution">
    <text evidence="2">The sequence shown here is derived from an EMBL/GenBank/DDBJ whole genome shotgun (WGS) entry which is preliminary data.</text>
</comment>
<dbReference type="OrthoDB" id="37622at2"/>